<dbReference type="SUPFAM" id="SSF56112">
    <property type="entry name" value="Protein kinase-like (PK-like)"/>
    <property type="match status" value="1"/>
</dbReference>
<feature type="domain" description="Aminoglycoside phosphotransferase" evidence="1">
    <location>
        <begin position="91"/>
        <end position="308"/>
    </location>
</feature>
<dbReference type="EMBL" id="CP079105">
    <property type="protein sequence ID" value="QXQ14429.1"/>
    <property type="molecule type" value="Genomic_DNA"/>
</dbReference>
<gene>
    <name evidence="2" type="ORF">KV203_03155</name>
</gene>
<dbReference type="Pfam" id="PF01636">
    <property type="entry name" value="APH"/>
    <property type="match status" value="1"/>
</dbReference>
<dbReference type="RefSeq" id="WP_157079630.1">
    <property type="nucleotide sequence ID" value="NZ_CBCRUZ010000003.1"/>
</dbReference>
<organism evidence="2 3">
    <name type="scientific">Skermania pinensis</name>
    <dbReference type="NCBI Taxonomy" id="39122"/>
    <lineage>
        <taxon>Bacteria</taxon>
        <taxon>Bacillati</taxon>
        <taxon>Actinomycetota</taxon>
        <taxon>Actinomycetes</taxon>
        <taxon>Mycobacteriales</taxon>
        <taxon>Gordoniaceae</taxon>
        <taxon>Skermania</taxon>
    </lineage>
</organism>
<dbReference type="InterPro" id="IPR002575">
    <property type="entry name" value="Aminoglycoside_PTrfase"/>
</dbReference>
<dbReference type="Gene3D" id="3.90.1200.10">
    <property type="match status" value="1"/>
</dbReference>
<dbReference type="Proteomes" id="UP000887023">
    <property type="component" value="Chromosome"/>
</dbReference>
<dbReference type="InterPro" id="IPR011009">
    <property type="entry name" value="Kinase-like_dom_sf"/>
</dbReference>
<name>A0ABX8S9A5_9ACTN</name>
<accession>A0ABX8S9A5</accession>
<evidence type="ECO:0000313" key="2">
    <source>
        <dbReference type="EMBL" id="QXQ14429.1"/>
    </source>
</evidence>
<protein>
    <submittedName>
        <fullName evidence="2">Aminoglycoside phosphotransferase family protein</fullName>
    </submittedName>
</protein>
<sequence length="389" mass="42282">MTTGQVGGRGSVLGPAEVSDAELERIVAEWLGHPPDTVRLLRCVAEVVPYELEAITTAGRYWVYGAVATPDGEQPFRFFVKHVRSFARSPRFAMVPPHLREWAADTVPWRSEARVYASDLADRLPPGLRMPRVAAIRELDEFSTAIWLEAVPAVPHTWTVADLGRAAHSIGRLAARPAVQELNAIGGHPASHPIRSYVDGRFMSQVRPMLFDDAIWLHPLLTASFDGALIERLRVAADAVPAYADELDALPSAASHGDASTNNLLVRADTDELTLIDFGFWTPKPLGFDIRQLLIGEVQLGRRPAADLPAIDAAVTAGYLAGVRDEGDATDPQAIRRCHALCLLLYSGLSLFPWEQLGDPSAITPEQVAAARERAAATRFCLDLAEAAP</sequence>
<keyword evidence="3" id="KW-1185">Reference proteome</keyword>
<evidence type="ECO:0000313" key="3">
    <source>
        <dbReference type="Proteomes" id="UP000887023"/>
    </source>
</evidence>
<proteinExistence type="predicted"/>
<evidence type="ECO:0000259" key="1">
    <source>
        <dbReference type="Pfam" id="PF01636"/>
    </source>
</evidence>
<reference evidence="2" key="1">
    <citation type="submission" date="2021-07" db="EMBL/GenBank/DDBJ databases">
        <title>Candidatus Kaistella beijingensis sp. nov. isolated from a municipal wastewater treatment plant is involved in sludge foaming.</title>
        <authorList>
            <person name="Song Y."/>
            <person name="Liu S.-J."/>
        </authorList>
    </citation>
    <scope>NUCLEOTIDE SEQUENCE</scope>
    <source>
        <strain evidence="2">DSM 43998</strain>
    </source>
</reference>